<dbReference type="EMBL" id="MVGC01000800">
    <property type="protein sequence ID" value="RJE17630.1"/>
    <property type="molecule type" value="Genomic_DNA"/>
</dbReference>
<protein>
    <submittedName>
        <fullName evidence="2">Heterokaryon incompatibility protein HET</fullName>
    </submittedName>
</protein>
<organism evidence="2 3">
    <name type="scientific">Aspergillus sclerotialis</name>
    <dbReference type="NCBI Taxonomy" id="2070753"/>
    <lineage>
        <taxon>Eukaryota</taxon>
        <taxon>Fungi</taxon>
        <taxon>Dikarya</taxon>
        <taxon>Ascomycota</taxon>
        <taxon>Pezizomycotina</taxon>
        <taxon>Eurotiomycetes</taxon>
        <taxon>Eurotiomycetidae</taxon>
        <taxon>Eurotiales</taxon>
        <taxon>Aspergillaceae</taxon>
        <taxon>Aspergillus</taxon>
        <taxon>Aspergillus subgen. Polypaecilum</taxon>
    </lineage>
</organism>
<accession>A0A3A2Z4F7</accession>
<proteinExistence type="predicted"/>
<reference evidence="3" key="1">
    <citation type="submission" date="2017-02" db="EMBL/GenBank/DDBJ databases">
        <authorList>
            <person name="Tafer H."/>
            <person name="Lopandic K."/>
        </authorList>
    </citation>
    <scope>NUCLEOTIDE SEQUENCE [LARGE SCALE GENOMIC DNA]</scope>
    <source>
        <strain evidence="3">CBS 366.77</strain>
    </source>
</reference>
<dbReference type="PANTHER" id="PTHR33112">
    <property type="entry name" value="DOMAIN PROTEIN, PUTATIVE-RELATED"/>
    <property type="match status" value="1"/>
</dbReference>
<dbReference type="OrthoDB" id="5125733at2759"/>
<dbReference type="Pfam" id="PF06985">
    <property type="entry name" value="HET"/>
    <property type="match status" value="1"/>
</dbReference>
<gene>
    <name evidence="2" type="ORF">PHISCL_10031</name>
</gene>
<comment type="caution">
    <text evidence="2">The sequence shown here is derived from an EMBL/GenBank/DDBJ whole genome shotgun (WGS) entry which is preliminary data.</text>
</comment>
<evidence type="ECO:0000313" key="2">
    <source>
        <dbReference type="EMBL" id="RJE17630.1"/>
    </source>
</evidence>
<evidence type="ECO:0000259" key="1">
    <source>
        <dbReference type="Pfam" id="PF06985"/>
    </source>
</evidence>
<keyword evidence="3" id="KW-1185">Reference proteome</keyword>
<dbReference type="AlphaFoldDB" id="A0A3A2Z4F7"/>
<dbReference type="PANTHER" id="PTHR33112:SF16">
    <property type="entry name" value="HETEROKARYON INCOMPATIBILITY DOMAIN-CONTAINING PROTEIN"/>
    <property type="match status" value="1"/>
</dbReference>
<dbReference type="InterPro" id="IPR010730">
    <property type="entry name" value="HET"/>
</dbReference>
<dbReference type="Proteomes" id="UP000266188">
    <property type="component" value="Unassembled WGS sequence"/>
</dbReference>
<sequence>MIAQCCVQHTKCGPLQAPRLPTRVIDVHERESATVHLHISDPDGEFADYLTLSYCWGGEQPIQTLRRNIQNLRNNISLVELPQTLQDAVQTTRLLGYRYLWVDVLCIVQDDPDDKSREIAMMAETYHNSTVTIVAPNSKTVNEGYLTQRKQPPFFRMPVILPDGEVGEVGIGHPCQWAHFSWELMPLSKKAWTFQESLLARRIIYYGPYEVLYCCQTLGFIRLLPSYIQYGDNEIASLSDICCSKDKLECWSEIVRQYTLRHFTFPNDRPYAIVGIASALEEAWAQKYVFGAWSDRFLEVLTWFNVAGVPFHSSLQKSDRAPSWSGYQ</sequence>
<evidence type="ECO:0000313" key="3">
    <source>
        <dbReference type="Proteomes" id="UP000266188"/>
    </source>
</evidence>
<feature type="domain" description="Heterokaryon incompatibility" evidence="1">
    <location>
        <begin position="49"/>
        <end position="196"/>
    </location>
</feature>
<name>A0A3A2Z4F7_9EURO</name>